<dbReference type="Proteomes" id="UP000604161">
    <property type="component" value="Unassembled WGS sequence"/>
</dbReference>
<evidence type="ECO:0008006" key="3">
    <source>
        <dbReference type="Google" id="ProtNLM"/>
    </source>
</evidence>
<dbReference type="EMBL" id="JACYFC010000002">
    <property type="protein sequence ID" value="MBD5770537.1"/>
    <property type="molecule type" value="Genomic_DNA"/>
</dbReference>
<organism evidence="1 2">
    <name type="scientific">Marinomonas colpomeniae</name>
    <dbReference type="NCBI Taxonomy" id="2774408"/>
    <lineage>
        <taxon>Bacteria</taxon>
        <taxon>Pseudomonadati</taxon>
        <taxon>Pseudomonadota</taxon>
        <taxon>Gammaproteobacteria</taxon>
        <taxon>Oceanospirillales</taxon>
        <taxon>Oceanospirillaceae</taxon>
        <taxon>Marinomonas</taxon>
    </lineage>
</organism>
<protein>
    <recommendedName>
        <fullName evidence="3">Small terminase subunit</fullName>
    </recommendedName>
</protein>
<sequence length="202" mass="23388">MDKGFQRRDNALGIKMITRMRTIKLLGDRMGLFSIFKRKKQKPDLEFENCAKEVMDDFQRNDFLGKAAEAGHKAKAAVKNKEYDKAWGHYQEQKSFYMQHANRSGFTANQALALDASVHEDMANILRLEDKHEDAFVSIVYWILAGADRPIKRHQQKLKSYFNRCKLKNTELSEAERIIASNTKLPEFTLARSIVSEWVSRG</sequence>
<comment type="caution">
    <text evidence="1">The sequence shown here is derived from an EMBL/GenBank/DDBJ whole genome shotgun (WGS) entry which is preliminary data.</text>
</comment>
<name>A0ABR8NZP0_9GAMM</name>
<accession>A0ABR8NZP0</accession>
<reference evidence="1 2" key="1">
    <citation type="submission" date="2020-09" db="EMBL/GenBank/DDBJ databases">
        <title>Marinomonas sp. nov., isolated from the cysticercosis algae of Qingdao, China.</title>
        <authorList>
            <person name="Sun X."/>
        </authorList>
    </citation>
    <scope>NUCLEOTIDE SEQUENCE [LARGE SCALE GENOMIC DNA]</scope>
    <source>
        <strain evidence="1 2">SM2066</strain>
    </source>
</reference>
<evidence type="ECO:0000313" key="1">
    <source>
        <dbReference type="EMBL" id="MBD5770537.1"/>
    </source>
</evidence>
<gene>
    <name evidence="1" type="ORF">IF202_05705</name>
</gene>
<keyword evidence="2" id="KW-1185">Reference proteome</keyword>
<evidence type="ECO:0000313" key="2">
    <source>
        <dbReference type="Proteomes" id="UP000604161"/>
    </source>
</evidence>
<proteinExistence type="predicted"/>